<dbReference type="EMBL" id="VDMD01000025">
    <property type="protein sequence ID" value="TRM59906.1"/>
    <property type="molecule type" value="Genomic_DNA"/>
</dbReference>
<gene>
    <name evidence="2" type="ORF">BD626DRAFT_539108</name>
</gene>
<keyword evidence="3" id="KW-1185">Reference proteome</keyword>
<evidence type="ECO:0000259" key="1">
    <source>
        <dbReference type="PROSITE" id="PS50181"/>
    </source>
</evidence>
<dbReference type="InterPro" id="IPR001810">
    <property type="entry name" value="F-box_dom"/>
</dbReference>
<proteinExistence type="predicted"/>
<accession>A0A550C5C9</accession>
<sequence length="462" mass="50736">MATPLLGAHLPASGAILPGLPADVLINIQGFLKPSDIIALRQTSRALRDATLHRTVWINALRSVIDANNIFPPTFPLRQMSIAELEHAALAPRRFFTLASRRGVLPGAGKKIATVSRRAVLLKMASDLPPTDAINAASIRLLPGGRYLIAHTHHVIHLYDLGYSLSPVISTTPIFTLRKSDLTDVDVGNGSLWFMSQYRSADNLHSKALFLYISVSYHPSGIKPTSLVIYKIEDLGGDPKGSQIAHLTMPRPRMLCRIASADGNRVAFYTGQNIGVWDFTKGTLAMWKNQPMSDLCLLSRGNVICHHEDGLAVYIVPRLHAVPDMLEENTLSPAIQLELRHSTDSKRSVICRLSDGSQFFDIRYENTVTRYIVQDLPPNITNVSVIPLKIGAFTTHQKNSREEVSYLPGARICDDGVFTGLSSLSSLQLHLSPRPFVKDGQALDATITLLDSKDPGYNPETS</sequence>
<dbReference type="OrthoDB" id="3145038at2759"/>
<dbReference type="PROSITE" id="PS50181">
    <property type="entry name" value="FBOX"/>
    <property type="match status" value="1"/>
</dbReference>
<evidence type="ECO:0000313" key="3">
    <source>
        <dbReference type="Proteomes" id="UP000320762"/>
    </source>
</evidence>
<name>A0A550C5C9_9AGAR</name>
<dbReference type="Pfam" id="PF12937">
    <property type="entry name" value="F-box-like"/>
    <property type="match status" value="1"/>
</dbReference>
<evidence type="ECO:0000313" key="2">
    <source>
        <dbReference type="EMBL" id="TRM59906.1"/>
    </source>
</evidence>
<organism evidence="2 3">
    <name type="scientific">Schizophyllum amplum</name>
    <dbReference type="NCBI Taxonomy" id="97359"/>
    <lineage>
        <taxon>Eukaryota</taxon>
        <taxon>Fungi</taxon>
        <taxon>Dikarya</taxon>
        <taxon>Basidiomycota</taxon>
        <taxon>Agaricomycotina</taxon>
        <taxon>Agaricomycetes</taxon>
        <taxon>Agaricomycetidae</taxon>
        <taxon>Agaricales</taxon>
        <taxon>Schizophyllaceae</taxon>
        <taxon>Schizophyllum</taxon>
    </lineage>
</organism>
<dbReference type="InterPro" id="IPR036047">
    <property type="entry name" value="F-box-like_dom_sf"/>
</dbReference>
<comment type="caution">
    <text evidence="2">The sequence shown here is derived from an EMBL/GenBank/DDBJ whole genome shotgun (WGS) entry which is preliminary data.</text>
</comment>
<dbReference type="AlphaFoldDB" id="A0A550C5C9"/>
<protein>
    <recommendedName>
        <fullName evidence="1">F-box domain-containing protein</fullName>
    </recommendedName>
</protein>
<dbReference type="Proteomes" id="UP000320762">
    <property type="component" value="Unassembled WGS sequence"/>
</dbReference>
<feature type="domain" description="F-box" evidence="1">
    <location>
        <begin position="14"/>
        <end position="60"/>
    </location>
</feature>
<dbReference type="SUPFAM" id="SSF81383">
    <property type="entry name" value="F-box domain"/>
    <property type="match status" value="1"/>
</dbReference>
<reference evidence="2 3" key="1">
    <citation type="journal article" date="2019" name="New Phytol.">
        <title>Comparative genomics reveals unique wood-decay strategies and fruiting body development in the Schizophyllaceae.</title>
        <authorList>
            <person name="Almasi E."/>
            <person name="Sahu N."/>
            <person name="Krizsan K."/>
            <person name="Balint B."/>
            <person name="Kovacs G.M."/>
            <person name="Kiss B."/>
            <person name="Cseklye J."/>
            <person name="Drula E."/>
            <person name="Henrissat B."/>
            <person name="Nagy I."/>
            <person name="Chovatia M."/>
            <person name="Adam C."/>
            <person name="LaButti K."/>
            <person name="Lipzen A."/>
            <person name="Riley R."/>
            <person name="Grigoriev I.V."/>
            <person name="Nagy L.G."/>
        </authorList>
    </citation>
    <scope>NUCLEOTIDE SEQUENCE [LARGE SCALE GENOMIC DNA]</scope>
    <source>
        <strain evidence="2 3">NL-1724</strain>
    </source>
</reference>
<dbReference type="SMART" id="SM00256">
    <property type="entry name" value="FBOX"/>
    <property type="match status" value="1"/>
</dbReference>